<keyword evidence="1" id="KW-1133">Transmembrane helix</keyword>
<protein>
    <submittedName>
        <fullName evidence="3">HTH_48 domain-containing protein</fullName>
    </submittedName>
</protein>
<dbReference type="Proteomes" id="UP000887116">
    <property type="component" value="Unassembled WGS sequence"/>
</dbReference>
<proteinExistence type="predicted"/>
<dbReference type="InterPro" id="IPR041426">
    <property type="entry name" value="Mos1_HTH"/>
</dbReference>
<evidence type="ECO:0000313" key="4">
    <source>
        <dbReference type="Proteomes" id="UP000887116"/>
    </source>
</evidence>
<comment type="caution">
    <text evidence="3">The sequence shown here is derived from an EMBL/GenBank/DDBJ whole genome shotgun (WGS) entry which is preliminary data.</text>
</comment>
<keyword evidence="4" id="KW-1185">Reference proteome</keyword>
<reference evidence="3" key="1">
    <citation type="submission" date="2020-07" db="EMBL/GenBank/DDBJ databases">
        <title>Multicomponent nature underlies the extraordinary mechanical properties of spider dragline silk.</title>
        <authorList>
            <person name="Kono N."/>
            <person name="Nakamura H."/>
            <person name="Mori M."/>
            <person name="Yoshida Y."/>
            <person name="Ohtoshi R."/>
            <person name="Malay A.D."/>
            <person name="Moran D.A.P."/>
            <person name="Tomita M."/>
            <person name="Numata K."/>
            <person name="Arakawa K."/>
        </authorList>
    </citation>
    <scope>NUCLEOTIDE SEQUENCE</scope>
</reference>
<organism evidence="3 4">
    <name type="scientific">Trichonephila clavata</name>
    <name type="common">Joro spider</name>
    <name type="synonym">Nephila clavata</name>
    <dbReference type="NCBI Taxonomy" id="2740835"/>
    <lineage>
        <taxon>Eukaryota</taxon>
        <taxon>Metazoa</taxon>
        <taxon>Ecdysozoa</taxon>
        <taxon>Arthropoda</taxon>
        <taxon>Chelicerata</taxon>
        <taxon>Arachnida</taxon>
        <taxon>Araneae</taxon>
        <taxon>Araneomorphae</taxon>
        <taxon>Entelegynae</taxon>
        <taxon>Araneoidea</taxon>
        <taxon>Nephilidae</taxon>
        <taxon>Trichonephila</taxon>
    </lineage>
</organism>
<dbReference type="AlphaFoldDB" id="A0A8X6F1D8"/>
<keyword evidence="1" id="KW-0812">Transmembrane</keyword>
<evidence type="ECO:0000259" key="2">
    <source>
        <dbReference type="Pfam" id="PF17906"/>
    </source>
</evidence>
<dbReference type="OrthoDB" id="6428254at2759"/>
<evidence type="ECO:0000256" key="1">
    <source>
        <dbReference type="SAM" id="Phobius"/>
    </source>
</evidence>
<sequence>MEVTRVEQRAYIKIAILQGKNEMECHSEFVVANEHNALPYRTVARWVGKFHQGRVSTSDEHRSRRPLRVRIGTCCHREWMKSDDRDNKDRSRNAQQKHRHVNFMCTVLSFFCAVKAILPWILP</sequence>
<dbReference type="EMBL" id="BMAO01020555">
    <property type="protein sequence ID" value="GFQ68318.1"/>
    <property type="molecule type" value="Genomic_DNA"/>
</dbReference>
<keyword evidence="1" id="KW-0472">Membrane</keyword>
<gene>
    <name evidence="3" type="primary">NCL1_19415</name>
    <name evidence="3" type="ORF">TNCT_76541</name>
</gene>
<feature type="domain" description="Mos1 transposase HTH" evidence="2">
    <location>
        <begin position="9"/>
        <end position="53"/>
    </location>
</feature>
<name>A0A8X6F1D8_TRICU</name>
<accession>A0A8X6F1D8</accession>
<feature type="transmembrane region" description="Helical" evidence="1">
    <location>
        <begin position="101"/>
        <end position="122"/>
    </location>
</feature>
<dbReference type="Pfam" id="PF17906">
    <property type="entry name" value="HTH_48"/>
    <property type="match status" value="1"/>
</dbReference>
<evidence type="ECO:0000313" key="3">
    <source>
        <dbReference type="EMBL" id="GFQ68318.1"/>
    </source>
</evidence>